<keyword evidence="1" id="KW-0812">Transmembrane</keyword>
<protein>
    <submittedName>
        <fullName evidence="2">Uncharacterized protein</fullName>
    </submittedName>
</protein>
<dbReference type="EMBL" id="LCAL01000042">
    <property type="protein sequence ID" value="KKR89327.1"/>
    <property type="molecule type" value="Genomic_DNA"/>
</dbReference>
<dbReference type="AlphaFoldDB" id="A0A0G0XNP7"/>
<proteinExistence type="predicted"/>
<comment type="caution">
    <text evidence="2">The sequence shown here is derived from an EMBL/GenBank/DDBJ whole genome shotgun (WGS) entry which is preliminary data.</text>
</comment>
<organism evidence="2 3">
    <name type="scientific">Candidatus Woesebacteria bacterium GW2011_GWD1_41_12</name>
    <dbReference type="NCBI Taxonomy" id="1618593"/>
    <lineage>
        <taxon>Bacteria</taxon>
        <taxon>Candidatus Woeseibacteriota</taxon>
    </lineage>
</organism>
<evidence type="ECO:0000313" key="3">
    <source>
        <dbReference type="Proteomes" id="UP000034275"/>
    </source>
</evidence>
<keyword evidence="1" id="KW-0472">Membrane</keyword>
<accession>A0A0G0XNP7</accession>
<keyword evidence="1" id="KW-1133">Transmembrane helix</keyword>
<gene>
    <name evidence="2" type="ORF">UU39_C0042G0006</name>
</gene>
<feature type="transmembrane region" description="Helical" evidence="1">
    <location>
        <begin position="97"/>
        <end position="115"/>
    </location>
</feature>
<evidence type="ECO:0000313" key="2">
    <source>
        <dbReference type="EMBL" id="KKR89327.1"/>
    </source>
</evidence>
<evidence type="ECO:0000256" key="1">
    <source>
        <dbReference type="SAM" id="Phobius"/>
    </source>
</evidence>
<feature type="transmembrane region" description="Helical" evidence="1">
    <location>
        <begin position="12"/>
        <end position="34"/>
    </location>
</feature>
<dbReference type="Proteomes" id="UP000034275">
    <property type="component" value="Unassembled WGS sequence"/>
</dbReference>
<feature type="transmembrane region" description="Helical" evidence="1">
    <location>
        <begin position="127"/>
        <end position="146"/>
    </location>
</feature>
<sequence length="155" mass="17565">MNNTMHEKFYEKYAWIVFPVIGVMVLAGAIPHALGFNTDPTLVQAISGKTIDELKVLNPSFFNLYNFYFSGGGLSDLGFAFFLIVVSATAFRRAQKWAWYAFWFIPAYFLSWVGLSLTLPPESIPSLLPPLTVFIILSLAGLLLPFRKFFPKKER</sequence>
<name>A0A0G0XNP7_9BACT</name>
<reference evidence="2 3" key="1">
    <citation type="journal article" date="2015" name="Nature">
        <title>rRNA introns, odd ribosomes, and small enigmatic genomes across a large radiation of phyla.</title>
        <authorList>
            <person name="Brown C.T."/>
            <person name="Hug L.A."/>
            <person name="Thomas B.C."/>
            <person name="Sharon I."/>
            <person name="Castelle C.J."/>
            <person name="Singh A."/>
            <person name="Wilkins M.J."/>
            <person name="Williams K.H."/>
            <person name="Banfield J.F."/>
        </authorList>
    </citation>
    <scope>NUCLEOTIDE SEQUENCE [LARGE SCALE GENOMIC DNA]</scope>
</reference>
<feature type="transmembrane region" description="Helical" evidence="1">
    <location>
        <begin position="67"/>
        <end position="90"/>
    </location>
</feature>